<accession>A0A0L6UM10</accession>
<gene>
    <name evidence="1" type="ORF">VP01_4941g2</name>
</gene>
<evidence type="ECO:0000313" key="2">
    <source>
        <dbReference type="Proteomes" id="UP000037035"/>
    </source>
</evidence>
<dbReference type="EMBL" id="LAVV01010100">
    <property type="protein sequence ID" value="KNZ49556.1"/>
    <property type="molecule type" value="Genomic_DNA"/>
</dbReference>
<name>A0A0L6UM10_9BASI</name>
<comment type="caution">
    <text evidence="1">The sequence shown here is derived from an EMBL/GenBank/DDBJ whole genome shotgun (WGS) entry which is preliminary data.</text>
</comment>
<sequence>MEACLFRLTKAKVNPLSPTKALKILSFVYLAPQQKHVTNFIHMHLLHNNLECFIPDISEYNPKSLWDSIVKHFTAKTVRNSANTLDHLFDTQFIEGNMRKCINQFQTAFRQVVKVSAQFDKTSLEAVAKIEFDPFLTNFEMELFQETETQIQLVELTKALEVSQVPATSSVPAAKKHTKRSGCQNGQHNPKFQNSEEDCWQLHPKKASLSQGEELLSFHLGRFLLCFRCQWGHNSYLRFWTRHYPHCFGAATSLPGILHSIHLQLASLPNSLSPIGLHYLSH</sequence>
<dbReference type="AlphaFoldDB" id="A0A0L6UM10"/>
<keyword evidence="2" id="KW-1185">Reference proteome</keyword>
<protein>
    <submittedName>
        <fullName evidence="1">Uncharacterized protein</fullName>
    </submittedName>
</protein>
<dbReference type="Proteomes" id="UP000037035">
    <property type="component" value="Unassembled WGS sequence"/>
</dbReference>
<organism evidence="1 2">
    <name type="scientific">Puccinia sorghi</name>
    <dbReference type="NCBI Taxonomy" id="27349"/>
    <lineage>
        <taxon>Eukaryota</taxon>
        <taxon>Fungi</taxon>
        <taxon>Dikarya</taxon>
        <taxon>Basidiomycota</taxon>
        <taxon>Pucciniomycotina</taxon>
        <taxon>Pucciniomycetes</taxon>
        <taxon>Pucciniales</taxon>
        <taxon>Pucciniaceae</taxon>
        <taxon>Puccinia</taxon>
    </lineage>
</organism>
<reference evidence="1 2" key="1">
    <citation type="submission" date="2015-08" db="EMBL/GenBank/DDBJ databases">
        <title>Next Generation Sequencing and Analysis of the Genome of Puccinia sorghi L Schw, the Causal Agent of Maize Common Rust.</title>
        <authorList>
            <person name="Rochi L."/>
            <person name="Burguener G."/>
            <person name="Darino M."/>
            <person name="Turjanski A."/>
            <person name="Kreff E."/>
            <person name="Dieguez M.J."/>
            <person name="Sacco F."/>
        </authorList>
    </citation>
    <scope>NUCLEOTIDE SEQUENCE [LARGE SCALE GENOMIC DNA]</scope>
    <source>
        <strain evidence="1 2">RO10H11247</strain>
    </source>
</reference>
<dbReference type="VEuPathDB" id="FungiDB:VP01_4941g2"/>
<evidence type="ECO:0000313" key="1">
    <source>
        <dbReference type="EMBL" id="KNZ49556.1"/>
    </source>
</evidence>
<proteinExistence type="predicted"/>